<evidence type="ECO:0000256" key="3">
    <source>
        <dbReference type="ARBA" id="ARBA00022960"/>
    </source>
</evidence>
<dbReference type="InterPro" id="IPR004391">
    <property type="entry name" value="Glu_race"/>
</dbReference>
<comment type="caution">
    <text evidence="8">The sequence shown here is derived from an EMBL/GenBank/DDBJ whole genome shotgun (WGS) entry which is preliminary data.</text>
</comment>
<dbReference type="PROSITE" id="PS00924">
    <property type="entry name" value="ASP_GLU_RACEMASE_2"/>
    <property type="match status" value="1"/>
</dbReference>
<dbReference type="GO" id="GO:0008881">
    <property type="term" value="F:glutamate racemase activity"/>
    <property type="evidence" value="ECO:0007669"/>
    <property type="project" value="UniProtKB-EC"/>
</dbReference>
<dbReference type="EC" id="5.1.1.3" evidence="2 7"/>
<comment type="caution">
    <text evidence="7">Lacks conserved residue(s) required for the propagation of feature annotation.</text>
</comment>
<keyword evidence="6 7" id="KW-0961">Cell wall biogenesis/degradation</keyword>
<sequence length="276" mass="29885">MDQRPIGVFDSGVGGLSVVRELCRLLPGEDIVYFGDVGRVPYGTRSREVIYRYASEDLRFLRDRNVKLIIAACGTASSVIDSALTDRLPMPYTGVIEPTARAAAAATRNKKVGIIGTDATIRSGSFVRALHAIDPAIETVGQGCALLVPLVENGYIDFENKVTRLVLEDYLRPIRESGADTLILGCTHFPLLAPIIGDMLGEGVTLIDSGAATAGYIRELLRQTGLENPRTEGGVQRYYISEHTETFARTAELFLGHGITAEYAVAELPLEAEEQA</sequence>
<dbReference type="InterPro" id="IPR001920">
    <property type="entry name" value="Asp/Glu_race"/>
</dbReference>
<evidence type="ECO:0000256" key="4">
    <source>
        <dbReference type="ARBA" id="ARBA00022984"/>
    </source>
</evidence>
<dbReference type="SUPFAM" id="SSF53681">
    <property type="entry name" value="Aspartate/glutamate racemase"/>
    <property type="match status" value="2"/>
</dbReference>
<dbReference type="RefSeq" id="WP_204719867.1">
    <property type="nucleotide sequence ID" value="NZ_JACSNR010000002.1"/>
</dbReference>
<feature type="binding site" evidence="7">
    <location>
        <begin position="10"/>
        <end position="11"/>
    </location>
    <ligand>
        <name>substrate</name>
    </ligand>
</feature>
<name>A0ABS2GL90_9FIRM</name>
<dbReference type="Proteomes" id="UP000724149">
    <property type="component" value="Unassembled WGS sequence"/>
</dbReference>
<accession>A0ABS2GL90</accession>
<dbReference type="InterPro" id="IPR015942">
    <property type="entry name" value="Asp/Glu/hydantoin_racemase"/>
</dbReference>
<evidence type="ECO:0000313" key="8">
    <source>
        <dbReference type="EMBL" id="MBM6922771.1"/>
    </source>
</evidence>
<feature type="active site" description="Proton donor/acceptor" evidence="7">
    <location>
        <position position="73"/>
    </location>
</feature>
<dbReference type="EMBL" id="JACSNR010000002">
    <property type="protein sequence ID" value="MBM6922771.1"/>
    <property type="molecule type" value="Genomic_DNA"/>
</dbReference>
<evidence type="ECO:0000256" key="5">
    <source>
        <dbReference type="ARBA" id="ARBA00023235"/>
    </source>
</evidence>
<evidence type="ECO:0000256" key="1">
    <source>
        <dbReference type="ARBA" id="ARBA00001602"/>
    </source>
</evidence>
<dbReference type="PANTHER" id="PTHR21198">
    <property type="entry name" value="GLUTAMATE RACEMASE"/>
    <property type="match status" value="1"/>
</dbReference>
<dbReference type="PANTHER" id="PTHR21198:SF2">
    <property type="entry name" value="GLUTAMATE RACEMASE"/>
    <property type="match status" value="1"/>
</dbReference>
<feature type="binding site" evidence="7">
    <location>
        <begin position="187"/>
        <end position="188"/>
    </location>
    <ligand>
        <name>substrate</name>
    </ligand>
</feature>
<feature type="binding site" evidence="7">
    <location>
        <begin position="42"/>
        <end position="43"/>
    </location>
    <ligand>
        <name>substrate</name>
    </ligand>
</feature>
<evidence type="ECO:0000313" key="9">
    <source>
        <dbReference type="Proteomes" id="UP000724149"/>
    </source>
</evidence>
<gene>
    <name evidence="7" type="primary">murI</name>
    <name evidence="8" type="ORF">H9X81_03560</name>
</gene>
<evidence type="ECO:0000256" key="7">
    <source>
        <dbReference type="HAMAP-Rule" id="MF_00258"/>
    </source>
</evidence>
<comment type="similarity">
    <text evidence="7">Belongs to the aspartate/glutamate racemases family.</text>
</comment>
<keyword evidence="9" id="KW-1185">Reference proteome</keyword>
<proteinExistence type="inferred from homology"/>
<comment type="pathway">
    <text evidence="7">Cell wall biogenesis; peptidoglycan biosynthesis.</text>
</comment>
<keyword evidence="5 7" id="KW-0413">Isomerase</keyword>
<dbReference type="HAMAP" id="MF_00258">
    <property type="entry name" value="Glu_racemase"/>
    <property type="match status" value="1"/>
</dbReference>
<organism evidence="8 9">
    <name type="scientific">Hydrogenoanaerobacterium saccharovorans</name>
    <dbReference type="NCBI Taxonomy" id="474960"/>
    <lineage>
        <taxon>Bacteria</taxon>
        <taxon>Bacillati</taxon>
        <taxon>Bacillota</taxon>
        <taxon>Clostridia</taxon>
        <taxon>Eubacteriales</taxon>
        <taxon>Oscillospiraceae</taxon>
        <taxon>Hydrogenoanaerobacterium</taxon>
    </lineage>
</organism>
<keyword evidence="4 7" id="KW-0573">Peptidoglycan synthesis</keyword>
<reference evidence="8 9" key="1">
    <citation type="journal article" date="2021" name="Sci. Rep.">
        <title>The distribution of antibiotic resistance genes in chicken gut microbiota commensals.</title>
        <authorList>
            <person name="Juricova H."/>
            <person name="Matiasovicova J."/>
            <person name="Kubasova T."/>
            <person name="Cejkova D."/>
            <person name="Rychlik I."/>
        </authorList>
    </citation>
    <scope>NUCLEOTIDE SEQUENCE [LARGE SCALE GENOMIC DNA]</scope>
    <source>
        <strain evidence="8 9">An564</strain>
    </source>
</reference>
<comment type="function">
    <text evidence="7">Provides the (R)-glutamate required for cell wall biosynthesis.</text>
</comment>
<comment type="catalytic activity">
    <reaction evidence="1 7">
        <text>L-glutamate = D-glutamate</text>
        <dbReference type="Rhea" id="RHEA:12813"/>
        <dbReference type="ChEBI" id="CHEBI:29985"/>
        <dbReference type="ChEBI" id="CHEBI:29986"/>
        <dbReference type="EC" id="5.1.1.3"/>
    </reaction>
</comment>
<evidence type="ECO:0000256" key="6">
    <source>
        <dbReference type="ARBA" id="ARBA00023316"/>
    </source>
</evidence>
<keyword evidence="3 7" id="KW-0133">Cell shape</keyword>
<protein>
    <recommendedName>
        <fullName evidence="2 7">Glutamate racemase</fullName>
        <ecNumber evidence="2 7">5.1.1.3</ecNumber>
    </recommendedName>
</protein>
<evidence type="ECO:0000256" key="2">
    <source>
        <dbReference type="ARBA" id="ARBA00013090"/>
    </source>
</evidence>
<feature type="active site" description="Proton donor/acceptor" evidence="7">
    <location>
        <position position="186"/>
    </location>
</feature>
<dbReference type="InterPro" id="IPR033134">
    <property type="entry name" value="Asp/Glu_racemase_AS_2"/>
</dbReference>
<dbReference type="NCBIfam" id="TIGR00067">
    <property type="entry name" value="glut_race"/>
    <property type="match status" value="1"/>
</dbReference>
<dbReference type="Gene3D" id="3.40.50.1860">
    <property type="match status" value="2"/>
</dbReference>
<dbReference type="Pfam" id="PF01177">
    <property type="entry name" value="Asp_Glu_race"/>
    <property type="match status" value="1"/>
</dbReference>